<dbReference type="SUPFAM" id="SSF54928">
    <property type="entry name" value="RNA-binding domain, RBD"/>
    <property type="match status" value="1"/>
</dbReference>
<dbReference type="Proteomes" id="UP001479290">
    <property type="component" value="Unassembled WGS sequence"/>
</dbReference>
<keyword evidence="2 4" id="KW-0694">RNA-binding</keyword>
<dbReference type="GO" id="GO:0003723">
    <property type="term" value="F:RNA binding"/>
    <property type="evidence" value="ECO:0007669"/>
    <property type="project" value="UniProtKB-UniRule"/>
</dbReference>
<evidence type="ECO:0000256" key="3">
    <source>
        <dbReference type="ARBA" id="ARBA00023054"/>
    </source>
</evidence>
<dbReference type="InterPro" id="IPR000504">
    <property type="entry name" value="RRM_dom"/>
</dbReference>
<dbReference type="PROSITE" id="PS50102">
    <property type="entry name" value="RRM"/>
    <property type="match status" value="1"/>
</dbReference>
<gene>
    <name evidence="7" type="ORF">ABG768_012738</name>
</gene>
<evidence type="ECO:0000259" key="6">
    <source>
        <dbReference type="PROSITE" id="PS50102"/>
    </source>
</evidence>
<feature type="compositionally biased region" description="Acidic residues" evidence="5">
    <location>
        <begin position="241"/>
        <end position="251"/>
    </location>
</feature>
<dbReference type="PANTHER" id="PTHR13968">
    <property type="entry name" value="HETEROGENEOUS NUCLEAR RIBONUCLEOPROTEIN"/>
    <property type="match status" value="1"/>
</dbReference>
<sequence>MCVFQDILRRMTGKTQTSNITNKTDPHSLNSRVFIGNLNTAVVKKTDIELIFAKYGKITGCSVHKGFAFVQYACERNARSAVVGENTRVLAGQTLDINMAGEPRPYRPKVGSKRPFSLYSGYEFDYDFYRDDFYTRIFDIHGRFAPSPRAMIPIKHSRLVALSTRRTKNSFQPKMSTCSSYLRTLSSVKSDQLLTIKKELSQIKIKIDSLLGRLEKIERKQLAEAEAHRKHEKAYQSLYSETEENSGEDVDQEHQTWDVTDECDDGYDDRVNNELIENHISDVDN</sequence>
<evidence type="ECO:0000256" key="4">
    <source>
        <dbReference type="PROSITE-ProRule" id="PRU00176"/>
    </source>
</evidence>
<accession>A0AAW2B0F7</accession>
<dbReference type="FunFam" id="3.30.70.330:FF:000019">
    <property type="entry name" value="heterogeneous nuclear ribonucleoproteins C1/C2 isoform X1"/>
    <property type="match status" value="1"/>
</dbReference>
<evidence type="ECO:0000256" key="1">
    <source>
        <dbReference type="ARBA" id="ARBA00008631"/>
    </source>
</evidence>
<keyword evidence="3" id="KW-0175">Coiled coil</keyword>
<keyword evidence="8" id="KW-1185">Reference proteome</keyword>
<dbReference type="EMBL" id="JAWDJR010000002">
    <property type="protein sequence ID" value="KAK9979302.1"/>
    <property type="molecule type" value="Genomic_DNA"/>
</dbReference>
<reference evidence="7 8" key="1">
    <citation type="submission" date="2024-05" db="EMBL/GenBank/DDBJ databases">
        <title>A high-quality chromosomal-level genome assembly of Topmouth culter (Culter alburnus).</title>
        <authorList>
            <person name="Zhao H."/>
        </authorList>
    </citation>
    <scope>NUCLEOTIDE SEQUENCE [LARGE SCALE GENOMIC DNA]</scope>
    <source>
        <strain evidence="7">CATC2023</strain>
        <tissue evidence="7">Muscle</tissue>
    </source>
</reference>
<dbReference type="PIRSF" id="PIRSF037992">
    <property type="entry name" value="hnRNP-C_Raly"/>
    <property type="match status" value="1"/>
</dbReference>
<feature type="region of interest" description="Disordered" evidence="5">
    <location>
        <begin position="239"/>
        <end position="271"/>
    </location>
</feature>
<evidence type="ECO:0000256" key="2">
    <source>
        <dbReference type="ARBA" id="ARBA00022884"/>
    </source>
</evidence>
<evidence type="ECO:0000256" key="5">
    <source>
        <dbReference type="SAM" id="MobiDB-lite"/>
    </source>
</evidence>
<dbReference type="Pfam" id="PF00076">
    <property type="entry name" value="RRM_1"/>
    <property type="match status" value="1"/>
</dbReference>
<name>A0AAW2B0F7_CULAL</name>
<dbReference type="InterPro" id="IPR051186">
    <property type="entry name" value="RRM_HNRPC/RALY_subfam"/>
</dbReference>
<comment type="caution">
    <text evidence="7">The sequence shown here is derived from an EMBL/GenBank/DDBJ whole genome shotgun (WGS) entry which is preliminary data.</text>
</comment>
<dbReference type="InterPro" id="IPR017347">
    <property type="entry name" value="hnRNP_C"/>
</dbReference>
<proteinExistence type="inferred from homology"/>
<dbReference type="GO" id="GO:0005634">
    <property type="term" value="C:nucleus"/>
    <property type="evidence" value="ECO:0007669"/>
    <property type="project" value="TreeGrafter"/>
</dbReference>
<comment type="similarity">
    <text evidence="1">Belongs to the RRM HNRPC family. RALY subfamily.</text>
</comment>
<dbReference type="AlphaFoldDB" id="A0AAW2B0F7"/>
<dbReference type="PANTHER" id="PTHR13968:SF34">
    <property type="entry name" value="RNA-BINDING RALY-LIKE PROTEIN-RELATED"/>
    <property type="match status" value="1"/>
</dbReference>
<dbReference type="InterPro" id="IPR035979">
    <property type="entry name" value="RBD_domain_sf"/>
</dbReference>
<dbReference type="Gene3D" id="3.30.70.330">
    <property type="match status" value="1"/>
</dbReference>
<dbReference type="InterPro" id="IPR012677">
    <property type="entry name" value="Nucleotide-bd_a/b_plait_sf"/>
</dbReference>
<dbReference type="SMART" id="SM00360">
    <property type="entry name" value="RRM"/>
    <property type="match status" value="1"/>
</dbReference>
<organism evidence="7 8">
    <name type="scientific">Culter alburnus</name>
    <name type="common">Topmouth culter</name>
    <dbReference type="NCBI Taxonomy" id="194366"/>
    <lineage>
        <taxon>Eukaryota</taxon>
        <taxon>Metazoa</taxon>
        <taxon>Chordata</taxon>
        <taxon>Craniata</taxon>
        <taxon>Vertebrata</taxon>
        <taxon>Euteleostomi</taxon>
        <taxon>Actinopterygii</taxon>
        <taxon>Neopterygii</taxon>
        <taxon>Teleostei</taxon>
        <taxon>Ostariophysi</taxon>
        <taxon>Cypriniformes</taxon>
        <taxon>Xenocyprididae</taxon>
        <taxon>Xenocypridinae</taxon>
        <taxon>Culter</taxon>
    </lineage>
</organism>
<evidence type="ECO:0000313" key="7">
    <source>
        <dbReference type="EMBL" id="KAK9979302.1"/>
    </source>
</evidence>
<evidence type="ECO:0000313" key="8">
    <source>
        <dbReference type="Proteomes" id="UP001479290"/>
    </source>
</evidence>
<protein>
    <recommendedName>
        <fullName evidence="6">RRM domain-containing protein</fullName>
    </recommendedName>
</protein>
<feature type="domain" description="RRM" evidence="6">
    <location>
        <begin position="31"/>
        <end position="102"/>
    </location>
</feature>